<feature type="active site" description="Proton acceptor" evidence="9">
    <location>
        <position position="351"/>
    </location>
</feature>
<name>A0A7W6VAL2_RHIET</name>
<dbReference type="PANTHER" id="PTHR18919">
    <property type="entry name" value="ACETYL-COA C-ACYLTRANSFERASE"/>
    <property type="match status" value="1"/>
</dbReference>
<evidence type="ECO:0000259" key="12">
    <source>
        <dbReference type="Pfam" id="PF02803"/>
    </source>
</evidence>
<protein>
    <recommendedName>
        <fullName evidence="8">Beta-ketothiolase</fullName>
    </recommendedName>
</protein>
<keyword evidence="5" id="KW-0583">PHB biosynthesis</keyword>
<evidence type="ECO:0000256" key="5">
    <source>
        <dbReference type="ARBA" id="ARBA00022752"/>
    </source>
</evidence>
<dbReference type="PANTHER" id="PTHR18919:SF138">
    <property type="entry name" value="ACETYL-COA C-ACETYLTRANSFERASE"/>
    <property type="match status" value="1"/>
</dbReference>
<feature type="active site" description="Acyl-thioester intermediate" evidence="9">
    <location>
        <position position="91"/>
    </location>
</feature>
<reference evidence="15 16" key="1">
    <citation type="submission" date="2020-08" db="EMBL/GenBank/DDBJ databases">
        <title>Genomic Encyclopedia of Type Strains, Phase IV (KMG-V): Genome sequencing to study the core and pangenomes of soil and plant-associated prokaryotes.</title>
        <authorList>
            <person name="Whitman W."/>
        </authorList>
    </citation>
    <scope>NUCLEOTIDE SEQUENCE [LARGE SCALE GENOMIC DNA]</scope>
    <source>
        <strain evidence="13 16">SEMIA 471</strain>
        <strain evidence="14 15">SEMIA 489</strain>
    </source>
</reference>
<evidence type="ECO:0000256" key="2">
    <source>
        <dbReference type="ARBA" id="ARBA00010982"/>
    </source>
</evidence>
<dbReference type="InterPro" id="IPR002155">
    <property type="entry name" value="Thiolase"/>
</dbReference>
<dbReference type="Proteomes" id="UP000523431">
    <property type="component" value="Unassembled WGS sequence"/>
</dbReference>
<feature type="domain" description="Thiolase N-terminal" evidence="11">
    <location>
        <begin position="7"/>
        <end position="265"/>
    </location>
</feature>
<evidence type="ECO:0000313" key="13">
    <source>
        <dbReference type="EMBL" id="MBB4480723.1"/>
    </source>
</evidence>
<dbReference type="InterPro" id="IPR020616">
    <property type="entry name" value="Thiolase_N"/>
</dbReference>
<keyword evidence="4 10" id="KW-0808">Transferase</keyword>
<evidence type="ECO:0000256" key="8">
    <source>
        <dbReference type="ARBA" id="ARBA00080155"/>
    </source>
</evidence>
<evidence type="ECO:0000259" key="11">
    <source>
        <dbReference type="Pfam" id="PF00108"/>
    </source>
</evidence>
<dbReference type="AlphaFoldDB" id="A0A7W6VAL2"/>
<dbReference type="GO" id="GO:0003988">
    <property type="term" value="F:acetyl-CoA C-acyltransferase activity"/>
    <property type="evidence" value="ECO:0007669"/>
    <property type="project" value="UniProtKB-ARBA"/>
</dbReference>
<dbReference type="GO" id="GO:0042619">
    <property type="term" value="P:poly-hydroxybutyrate biosynthetic process"/>
    <property type="evidence" value="ECO:0007669"/>
    <property type="project" value="UniProtKB-KW"/>
</dbReference>
<dbReference type="InterPro" id="IPR020615">
    <property type="entry name" value="Thiolase_acyl_enz_int_AS"/>
</dbReference>
<dbReference type="InterPro" id="IPR020617">
    <property type="entry name" value="Thiolase_C"/>
</dbReference>
<comment type="pathway">
    <text evidence="7">Metabolic intermediate biosynthesis; (R)-mevalonate biosynthesis; (R)-mevalonate from acetyl-CoA: step 1/3.</text>
</comment>
<accession>A0A7W6VAL2</accession>
<evidence type="ECO:0000313" key="15">
    <source>
        <dbReference type="Proteomes" id="UP000523431"/>
    </source>
</evidence>
<proteinExistence type="inferred from homology"/>
<evidence type="ECO:0000256" key="9">
    <source>
        <dbReference type="PIRSR" id="PIRSR000429-1"/>
    </source>
</evidence>
<evidence type="ECO:0000256" key="3">
    <source>
        <dbReference type="ARBA" id="ARBA00011881"/>
    </source>
</evidence>
<dbReference type="CDD" id="cd00751">
    <property type="entry name" value="thiolase"/>
    <property type="match status" value="1"/>
</dbReference>
<comment type="similarity">
    <text evidence="2 10">Belongs to the thiolase-like superfamily. Thiolase family.</text>
</comment>
<dbReference type="InterPro" id="IPR016039">
    <property type="entry name" value="Thiolase-like"/>
</dbReference>
<dbReference type="RefSeq" id="WP_183842155.1">
    <property type="nucleotide sequence ID" value="NZ_JACIHU010000006.1"/>
</dbReference>
<dbReference type="InterPro" id="IPR020610">
    <property type="entry name" value="Thiolase_AS"/>
</dbReference>
<sequence length="395" mass="41146">MSLQDLIVIVGAARTPIGSFQGELKEAAAPELGATAIRAALERSGVEAEAIEEVVFGCVLPAGQGQAPARQAAIHAGLPYSTGASTVNKMCGSGMKAVMMAHDLIAAGSASVAVAGGMESMTNAPYLLDRARGGYRLGHGRVVDHMFLDGLEDAYDRGRLMGSFAEDCAEAYQFTREAQDNYAIASLTRAQKAIADGCFESEIVPVTVKSGKAEQVARRDEQPGKAKLDKIPTLKPAFRESGTVTAANSSSISDGAAALVLMRRSQAERRGLTPLATILGHATHSQAPNLFATAPIGALQKLSDRTGLALSDVDLFEINEAFAVVAMAAMRDLDLPHEKVNVHGGACALGHPIGASGARILVTLLSALERYDLKRGMAALCIGGGEATAVAIERH</sequence>
<dbReference type="PIRSF" id="PIRSF000429">
    <property type="entry name" value="Ac-CoA_Ac_transf"/>
    <property type="match status" value="1"/>
</dbReference>
<keyword evidence="6 10" id="KW-0012">Acyltransferase</keyword>
<dbReference type="GO" id="GO:0044281">
    <property type="term" value="P:small molecule metabolic process"/>
    <property type="evidence" value="ECO:0007669"/>
    <property type="project" value="UniProtKB-ARBA"/>
</dbReference>
<dbReference type="Pfam" id="PF02803">
    <property type="entry name" value="Thiolase_C"/>
    <property type="match status" value="1"/>
</dbReference>
<dbReference type="FunFam" id="3.40.47.10:FF:000010">
    <property type="entry name" value="Acetyl-CoA acetyltransferase (Thiolase)"/>
    <property type="match status" value="1"/>
</dbReference>
<dbReference type="SUPFAM" id="SSF53901">
    <property type="entry name" value="Thiolase-like"/>
    <property type="match status" value="2"/>
</dbReference>
<dbReference type="PROSITE" id="PS00098">
    <property type="entry name" value="THIOLASE_1"/>
    <property type="match status" value="1"/>
</dbReference>
<comment type="pathway">
    <text evidence="1">Biopolymer metabolism; poly-(R)-3-hydroxybutanoate biosynthesis.</text>
</comment>
<evidence type="ECO:0000256" key="7">
    <source>
        <dbReference type="ARBA" id="ARBA00037924"/>
    </source>
</evidence>
<dbReference type="Gene3D" id="3.40.47.10">
    <property type="match status" value="2"/>
</dbReference>
<dbReference type="NCBIfam" id="TIGR01930">
    <property type="entry name" value="AcCoA-C-Actrans"/>
    <property type="match status" value="1"/>
</dbReference>
<evidence type="ECO:0000313" key="16">
    <source>
        <dbReference type="Proteomes" id="UP000557344"/>
    </source>
</evidence>
<comment type="subunit">
    <text evidence="3">Homotetramer.</text>
</comment>
<dbReference type="Pfam" id="PF00108">
    <property type="entry name" value="Thiolase_N"/>
    <property type="match status" value="1"/>
</dbReference>
<organism evidence="13 16">
    <name type="scientific">Rhizobium etli</name>
    <dbReference type="NCBI Taxonomy" id="29449"/>
    <lineage>
        <taxon>Bacteria</taxon>
        <taxon>Pseudomonadati</taxon>
        <taxon>Pseudomonadota</taxon>
        <taxon>Alphaproteobacteria</taxon>
        <taxon>Hyphomicrobiales</taxon>
        <taxon>Rhizobiaceae</taxon>
        <taxon>Rhizobium/Agrobacterium group</taxon>
        <taxon>Rhizobium</taxon>
    </lineage>
</organism>
<evidence type="ECO:0000256" key="10">
    <source>
        <dbReference type="RuleBase" id="RU003557"/>
    </source>
</evidence>
<evidence type="ECO:0000313" key="14">
    <source>
        <dbReference type="EMBL" id="MBB4536381.1"/>
    </source>
</evidence>
<gene>
    <name evidence="13" type="ORF">GGE46_003311</name>
    <name evidence="14" type="ORF">GGE57_003137</name>
</gene>
<feature type="domain" description="Thiolase C-terminal" evidence="12">
    <location>
        <begin position="272"/>
        <end position="394"/>
    </location>
</feature>
<dbReference type="EMBL" id="JACIID010000006">
    <property type="protein sequence ID" value="MBB4536381.1"/>
    <property type="molecule type" value="Genomic_DNA"/>
</dbReference>
<feature type="active site" description="Proton acceptor" evidence="9">
    <location>
        <position position="381"/>
    </location>
</feature>
<dbReference type="EMBL" id="JACIHU010000006">
    <property type="protein sequence ID" value="MBB4480723.1"/>
    <property type="molecule type" value="Genomic_DNA"/>
</dbReference>
<dbReference type="PROSITE" id="PS00099">
    <property type="entry name" value="THIOLASE_3"/>
    <property type="match status" value="1"/>
</dbReference>
<evidence type="ECO:0000256" key="4">
    <source>
        <dbReference type="ARBA" id="ARBA00022679"/>
    </source>
</evidence>
<evidence type="ECO:0000256" key="6">
    <source>
        <dbReference type="ARBA" id="ARBA00023315"/>
    </source>
</evidence>
<evidence type="ECO:0000256" key="1">
    <source>
        <dbReference type="ARBA" id="ARBA00004683"/>
    </source>
</evidence>
<dbReference type="Proteomes" id="UP000557344">
    <property type="component" value="Unassembled WGS sequence"/>
</dbReference>
<comment type="caution">
    <text evidence="13">The sequence shown here is derived from an EMBL/GenBank/DDBJ whole genome shotgun (WGS) entry which is preliminary data.</text>
</comment>